<gene>
    <name evidence="2" type="ORF">Dthio_PD3651</name>
</gene>
<keyword evidence="3" id="KW-1185">Reference proteome</keyword>
<dbReference type="OrthoDB" id="5526299at2"/>
<proteinExistence type="predicted"/>
<feature type="region of interest" description="Disordered" evidence="1">
    <location>
        <begin position="1"/>
        <end position="65"/>
    </location>
</feature>
<protein>
    <submittedName>
        <fullName evidence="2">Uncharacterized protein</fullName>
    </submittedName>
</protein>
<dbReference type="RefSeq" id="WP_008869317.1">
    <property type="nucleotide sequence ID" value="NZ_ACJN02000001.1"/>
</dbReference>
<evidence type="ECO:0000313" key="3">
    <source>
        <dbReference type="Proteomes" id="UP000005496"/>
    </source>
</evidence>
<evidence type="ECO:0000256" key="1">
    <source>
        <dbReference type="SAM" id="MobiDB-lite"/>
    </source>
</evidence>
<accession>D6SJZ2</accession>
<reference evidence="2" key="1">
    <citation type="submission" date="2010-05" db="EMBL/GenBank/DDBJ databases">
        <title>The draft genome of Desulfonatronospira thiodismutans ASO3-1.</title>
        <authorList>
            <consortium name="US DOE Joint Genome Institute (JGI-PGF)"/>
            <person name="Lucas S."/>
            <person name="Copeland A."/>
            <person name="Lapidus A."/>
            <person name="Cheng J.-F."/>
            <person name="Bruce D."/>
            <person name="Goodwin L."/>
            <person name="Pitluck S."/>
            <person name="Chertkov O."/>
            <person name="Brettin T."/>
            <person name="Detter J.C."/>
            <person name="Han C."/>
            <person name="Land M.L."/>
            <person name="Hauser L."/>
            <person name="Kyrpides N."/>
            <person name="Mikhailova N."/>
            <person name="Muyzer G."/>
            <person name="Woyke T."/>
        </authorList>
    </citation>
    <scope>NUCLEOTIDE SEQUENCE [LARGE SCALE GENOMIC DNA]</scope>
    <source>
        <strain evidence="2">ASO3-1</strain>
    </source>
</reference>
<dbReference type="Proteomes" id="UP000005496">
    <property type="component" value="Unassembled WGS sequence"/>
</dbReference>
<name>D6SJZ2_9BACT</name>
<evidence type="ECO:0000313" key="2">
    <source>
        <dbReference type="EMBL" id="EFI36195.1"/>
    </source>
</evidence>
<feature type="compositionally biased region" description="Acidic residues" evidence="1">
    <location>
        <begin position="14"/>
        <end position="23"/>
    </location>
</feature>
<comment type="caution">
    <text evidence="2">The sequence shown here is derived from an EMBL/GenBank/DDBJ whole genome shotgun (WGS) entry which is preliminary data.</text>
</comment>
<sequence>MTAVPLPTSYPELDTPEVPDDYVSEIRPVDPGKHVAPLQEPVDSEEALNGQYSGTTSAEPYRQPNIRQFPPAYKTLKKKVERIKVVREFEGIVDEVDKENGIFLARMIDLTAGKTFEQEEGEFPIDDLRPDDLPLLEEGALFRVRVAYRIKRGGMRQRFTELVFRRLPCWNERHFESAKQRAAELAAYFSED</sequence>
<organism evidence="2 3">
    <name type="scientific">Desulfonatronospira thiodismutans ASO3-1</name>
    <dbReference type="NCBI Taxonomy" id="555779"/>
    <lineage>
        <taxon>Bacteria</taxon>
        <taxon>Pseudomonadati</taxon>
        <taxon>Thermodesulfobacteriota</taxon>
        <taxon>Desulfovibrionia</taxon>
        <taxon>Desulfovibrionales</taxon>
        <taxon>Desulfonatronovibrionaceae</taxon>
        <taxon>Desulfonatronospira</taxon>
    </lineage>
</organism>
<dbReference type="AlphaFoldDB" id="D6SJZ2"/>
<dbReference type="EMBL" id="ACJN02000001">
    <property type="protein sequence ID" value="EFI36195.1"/>
    <property type="molecule type" value="Genomic_DNA"/>
</dbReference>